<keyword evidence="10" id="KW-1185">Reference proteome</keyword>
<comment type="caution">
    <text evidence="9">The sequence shown here is derived from an EMBL/GenBank/DDBJ whole genome shotgun (WGS) entry which is preliminary data.</text>
</comment>
<dbReference type="Pfam" id="PF04577">
    <property type="entry name" value="Glyco_transf_61"/>
    <property type="match status" value="1"/>
</dbReference>
<accession>A0AAD7ANJ0</accession>
<comment type="subcellular location">
    <subcellularLocation>
        <location evidence="1">Membrane</location>
        <topology evidence="1">Single-pass membrane protein</topology>
    </subcellularLocation>
</comment>
<dbReference type="InterPro" id="IPR007657">
    <property type="entry name" value="Glycosyltransferase_61"/>
</dbReference>
<dbReference type="InterPro" id="IPR049625">
    <property type="entry name" value="Glyco_transf_61_cat"/>
</dbReference>
<sequence length="528" mass="58873">MLFKHLCRRDAVLVLFGAACFYTFSAVSVLNAGPEYHEQIVTEPPAMQTVSPVLKQAVPVDLGLVQDFPETSVVAHAPGWTIFRNLYMSSGSLLLVTRDPSQFPEHRMMTSTGLPGNLTNDAQRIPTPKEMAFVTPEEAKRRWGGDINTRNRVSTVEGTTLLFNDPPQFLNHYFHFVAELMFGSWAFLYGAFHDQTAKPSAASTNPSFNPPLLPTSVPTINRAIFIHSDVDGWRDGPGFNGYFMRAVFPSMTIEVATDWIDRVNATANTEIGRAWHFPLVLLTDRSAAFRGSICGAYTQRTAAEAWTVMAKAGKIDLIGNWWAGIRTSLARYAGGGPHEDENLPSVLQVPDTVVITYINRQGTRRHLRDEDNRALIAAVEELIARKNRQGGKRWEFNNVHAEQISLDEQIQFAAKTTIMLGVHGNGLTHLVFMKPTRVSAVVEMFIPGGFARDYEWTTRSLGMTHYSVWNNESFTHPHEPVLPDYPDGFHGPNIPLDGPFVARLIEQHVAMKEKGVPSVDNSPVHDQH</sequence>
<dbReference type="PANTHER" id="PTHR20961:SF38">
    <property type="entry name" value="PROTEIN O-LINKED-MANNOSE BETA-1,4-N-ACETYLGLUCOSAMINYLTRANSFERASE 2"/>
    <property type="match status" value="1"/>
</dbReference>
<keyword evidence="5" id="KW-1133">Transmembrane helix</keyword>
<keyword evidence="7" id="KW-0325">Glycoprotein</keyword>
<evidence type="ECO:0000256" key="2">
    <source>
        <dbReference type="ARBA" id="ARBA00022676"/>
    </source>
</evidence>
<gene>
    <name evidence="9" type="ORF">DFH08DRAFT_838031</name>
</gene>
<dbReference type="GO" id="GO:0016020">
    <property type="term" value="C:membrane"/>
    <property type="evidence" value="ECO:0007669"/>
    <property type="project" value="UniProtKB-SubCell"/>
</dbReference>
<dbReference type="GO" id="GO:0005783">
    <property type="term" value="C:endoplasmic reticulum"/>
    <property type="evidence" value="ECO:0007669"/>
    <property type="project" value="TreeGrafter"/>
</dbReference>
<evidence type="ECO:0000256" key="3">
    <source>
        <dbReference type="ARBA" id="ARBA00022679"/>
    </source>
</evidence>
<evidence type="ECO:0000256" key="1">
    <source>
        <dbReference type="ARBA" id="ARBA00004167"/>
    </source>
</evidence>
<evidence type="ECO:0000256" key="6">
    <source>
        <dbReference type="ARBA" id="ARBA00023136"/>
    </source>
</evidence>
<dbReference type="Proteomes" id="UP001218218">
    <property type="component" value="Unassembled WGS sequence"/>
</dbReference>
<dbReference type="PANTHER" id="PTHR20961">
    <property type="entry name" value="GLYCOSYLTRANSFERASE"/>
    <property type="match status" value="1"/>
</dbReference>
<evidence type="ECO:0000259" key="8">
    <source>
        <dbReference type="Pfam" id="PF04577"/>
    </source>
</evidence>
<keyword evidence="3" id="KW-0808">Transferase</keyword>
<dbReference type="GO" id="GO:0035269">
    <property type="term" value="P:protein O-linked glycosylation via mannose"/>
    <property type="evidence" value="ECO:0007669"/>
    <property type="project" value="TreeGrafter"/>
</dbReference>
<evidence type="ECO:0000256" key="4">
    <source>
        <dbReference type="ARBA" id="ARBA00022692"/>
    </source>
</evidence>
<dbReference type="GO" id="GO:0097363">
    <property type="term" value="F:protein O-acetylglucosaminyltransferase activity"/>
    <property type="evidence" value="ECO:0007669"/>
    <property type="project" value="TreeGrafter"/>
</dbReference>
<keyword evidence="6" id="KW-0472">Membrane</keyword>
<evidence type="ECO:0000256" key="7">
    <source>
        <dbReference type="ARBA" id="ARBA00023180"/>
    </source>
</evidence>
<name>A0AAD7ANJ0_9AGAR</name>
<keyword evidence="2" id="KW-0328">Glycosyltransferase</keyword>
<proteinExistence type="predicted"/>
<keyword evidence="4" id="KW-0812">Transmembrane</keyword>
<evidence type="ECO:0000313" key="9">
    <source>
        <dbReference type="EMBL" id="KAJ7363994.1"/>
    </source>
</evidence>
<dbReference type="EMBL" id="JARIHO010000003">
    <property type="protein sequence ID" value="KAJ7363994.1"/>
    <property type="molecule type" value="Genomic_DNA"/>
</dbReference>
<evidence type="ECO:0000256" key="5">
    <source>
        <dbReference type="ARBA" id="ARBA00022989"/>
    </source>
</evidence>
<organism evidence="9 10">
    <name type="scientific">Mycena albidolilacea</name>
    <dbReference type="NCBI Taxonomy" id="1033008"/>
    <lineage>
        <taxon>Eukaryota</taxon>
        <taxon>Fungi</taxon>
        <taxon>Dikarya</taxon>
        <taxon>Basidiomycota</taxon>
        <taxon>Agaricomycotina</taxon>
        <taxon>Agaricomycetes</taxon>
        <taxon>Agaricomycetidae</taxon>
        <taxon>Agaricales</taxon>
        <taxon>Marasmiineae</taxon>
        <taxon>Mycenaceae</taxon>
        <taxon>Mycena</taxon>
    </lineage>
</organism>
<reference evidence="9" key="1">
    <citation type="submission" date="2023-03" db="EMBL/GenBank/DDBJ databases">
        <title>Massive genome expansion in bonnet fungi (Mycena s.s.) driven by repeated elements and novel gene families across ecological guilds.</title>
        <authorList>
            <consortium name="Lawrence Berkeley National Laboratory"/>
            <person name="Harder C.B."/>
            <person name="Miyauchi S."/>
            <person name="Viragh M."/>
            <person name="Kuo A."/>
            <person name="Thoen E."/>
            <person name="Andreopoulos B."/>
            <person name="Lu D."/>
            <person name="Skrede I."/>
            <person name="Drula E."/>
            <person name="Henrissat B."/>
            <person name="Morin E."/>
            <person name="Kohler A."/>
            <person name="Barry K."/>
            <person name="LaButti K."/>
            <person name="Morin E."/>
            <person name="Salamov A."/>
            <person name="Lipzen A."/>
            <person name="Mereny Z."/>
            <person name="Hegedus B."/>
            <person name="Baldrian P."/>
            <person name="Stursova M."/>
            <person name="Weitz H."/>
            <person name="Taylor A."/>
            <person name="Grigoriev I.V."/>
            <person name="Nagy L.G."/>
            <person name="Martin F."/>
            <person name="Kauserud H."/>
        </authorList>
    </citation>
    <scope>NUCLEOTIDE SEQUENCE</scope>
    <source>
        <strain evidence="9">CBHHK002</strain>
    </source>
</reference>
<dbReference type="AlphaFoldDB" id="A0AAD7ANJ0"/>
<evidence type="ECO:0000313" key="10">
    <source>
        <dbReference type="Proteomes" id="UP001218218"/>
    </source>
</evidence>
<feature type="domain" description="Glycosyltransferase 61 catalytic" evidence="8">
    <location>
        <begin position="353"/>
        <end position="437"/>
    </location>
</feature>
<protein>
    <recommendedName>
        <fullName evidence="8">Glycosyltransferase 61 catalytic domain-containing protein</fullName>
    </recommendedName>
</protein>